<dbReference type="Pfam" id="PF13193">
    <property type="entry name" value="AMP-binding_C"/>
    <property type="match status" value="1"/>
</dbReference>
<sequence length="3213" mass="340472">MATSLCRGPELRFTADHAPDLASALRRAASRFPDARVTTVTPAGTTSLTYASLLARATELSADVEPGSRVVLADLPLEEFFPAFWACVLAGAVPVPVFGRSPLPLGGADDGEALVLLSSGSTGSAKAIPLTQRGLAEFAVGAGESLDLRPDETTLNWLPLDHSGALLLYHLLPVFTGASNVHVATDLVTSDPLRWLDLLSEHGAQHSWAPAFAHRLVADSLDGRSWDLSHVRTLVSGGEQIPADLMRRFAAGLGLPESVLRPAWGMTETCTGITIGRFSDGVHRVVRDSLAGDLELAGEGDPRPCVEFVPVGPPAAGAAVRIVHGEEVLPEGRIGALQVRSARVTPGYIGGERLSGEWFDTGDLAYVLDGQVVITGRARDVVIVHGQNHHCHEIEAVAVDAGAPAGWTAACGVPNTRLATEELVIVVGSADPVPVEEIRAAVFARLRLPVARVVVVDPARFPRTGGGKIRRGEIARTLAGVPEVVRTAVERACGGPADPEKAFYDLGLTSVTLARLRTELEHDLGVSLPETALFAHPSIAALVRYLEGAESAPVTAGPASADTRIAVIGMAARLPGADDVAEFWANLRAGRCSISRFDAPGRVGAMGTISDADAFDHAFFGMTPAEAELTSPAHKLFVQECYRALEDAGCLDAPGRVGVFAGSGMHLYGHQDGLTGADVPAAMRAAIGAEPDFLASRVAHRLGLTGPAIGVQTACSTGLVAVHLAVQALLTGDADVAVAGAAAVHLPQNGGYLAHPDGILSLTGACRPFSAGADGTVGGNGVAAVVLKRLDRAVADGDAVHAVILGSAVNNDGAAKAGFTAPSVSGQAEVVRLALKRAGAEPSSVSYVECHGTGTALGDPIEVSALREVYPGPVRLGSAKASVGHLDTCSGLVGLIKTVLMLEHGEIVPTPGVGEPNPALDLGPFSLATEASAWRQVGSGQPRRAGVTALGVGGTNAHVVLEQPSALPVRKSSGSAVVPLSARTPTALAESVSALKAHLERHPDIEVADVAATLASRPRHPHRVAVAAETTAGLVSALEVPALEPASGPVVFAFPGQGQARAGMAAELYAGFPVFRAVIDELSELTDLSALLDPEADLDVQPAMFAFQVALAELWLSWGVQPEVVVGHSIGEYAALVVAGGLSRHDGLRLTVARGALTGRTRPGGMVAVHGTRDQAIAVAEASGTDLAVVNGSFSHVLSGDADAIEEAARRAGVPCTPLGVDRAFHSRFMDPVVDELAQVAEEVEFTPLRIPLVRGVDGVRLPTGSVIDARHLTGHLRRPMRFDLCLAELWDSGPRVEIGLDSVLCRLGRTEQPEARWIGGRLLDAAAAGYTAGVEVDLSAFGNGRRIWLPGHPFDRGQVAAAPVDTSPTDVLGRLWQLTAARLGLTGEPRADETFLALGADSLALMGLVSEIERDFGVRLPVKDLFTVAPTPRDVAALITGEPVAEEVEAVEEPVLPPVPSGSCDFSLSFFGDYPDEAQQDKYGLVLAAAEFADEHGFHAVWLPERHFNSFGALFPNPSVLAAAIAARTGHVRLNAGSVVLPLHNPIRVAEEWSVVDNLSGGRVGLGFASGWHAKDFALAPEAYARNREVMYEHMETVRALWSGAEVTATSGTGEPVTVRLQPRPIQDMPPMFTAIAGNPDSYVKAGEAGLGVLTNLMTQSVEDLARNVSRYRKARADAGLDPEAGRVVVLVHTYLGAAGEVAREEAREPFLRYLRSSLALAGQAQSLGLTEMPGEDSDFVLRQAFERYTESRALIGSVADAARVADTLVAAGVDEIACFVDFGLPPERVLDGLRHLDVLRAAKIARHALTPAEQRIWFMDRLRPGTGVYHEPKLVRIDGELDANLFHEAVLRVVERHPALRTVFRAEDGVPFKEVRPDAEVQWAFEDATGLDEGSAIAGMAAEAARVRFDLATGPLLRVAVVRIAPTRHLVHVVAHHIVFDSASTGVLLREVAAHYQGVPLPPPVPVPAVDHRGDVEYWRDLLAGSRPLRLPADFPAPAEPTGEGAAVTRVFRTVPRNPELNATPFMVVLAAVSAVLGRQAGETDVVVGTAISSRPPGARDAIGLFLDLVPQRVDVSGTFRELLDRVVDGTLAAFEHRGVPFDELVRAVNPDRDSEGTPLFRVLVEYETEQPVEFGSLTATVLDPPISRSVYDLSLYFTEGADGLRCVAEYRTDLFAPATISRLLACVEDVLELALSSVDVPVTELTAAGAGDRSAIESWQGADVPEPDVCLHQLVGDSDDVALTGDWGSWTYRELQVRSDEIAQALGSRAGEIVAVSLPRGPELIAALLGVLKSGGAYLPIDPGLPVARGRFLVSDSGSQVLVTTGGSELGAATVLLVEDITAPVCPVPLPAVRPDDLAYCLYTSGSTGKPKGVLVEHRGPVNVVRWQQRQHRPLRTLGWTSAGFDISVQEIFSTLASGAALVLVDDTVRHDHAALADVIRRHRVERLLMPFTPLNALLESGLSAPSLRVVLCCGEPLVLTPALRSFFAEHPKCVLHNQYGPTEASIIVTDHPVDTAAGPVAPPIGRPIDGVRVAVVDDGVPVPVGAVGEIWLSGFMVARGYRNRDEETAAAFVRDPSGQVWYRTGDLGRWRPDGLLTFLGRADDQAKIRGNRVEPGETLHALCALPEVADATVVVRRDRRGEAELVAYVVRASDEPRLWLRLAAALGRVLPSYLVPTRWVALERVPMTASGKVDRAALPEPVPVVADDRPATEAEQAVHDLWCAELGVDAVSVITPFFELGGHSLAAVRLVERAVAQLGLTCSMADFFAQPTVRAMARRLDLVPLTATQERLWSKHTAFGTAVYNISYRVDITGEVDAERLRRAVNGLVARHDALRVRVCGTPPRQVAAPVGEISLPVEEPADADAWCSELAGRPFDLGTAPLLRCGLARTGDDTWVFVLAAHHLVVDGASMAVLWRELSALYAGEELTEPASFLDLVRNRPRPSERDLEFWRRELSGAEVRWTLPADRPARTTGRGGMHREALPVGSWPALTEQARASGTTPVAVLAAEFAQWAGELMGTDDLVLPLSSARRTTATGDVVGLLGDVVPIRVRLGADDLVRDVGRRLFAALDHQDVPLPDVLAAALPDDEPATLPNVLFTVTTTPPPNLRLEGARTRVTPLHVDGCARTDLYVVVVPDEAVYIEYSSDLFDVATIAKWARELVARFARVDELCAPRAHVQASGSASGVPQRGVAPLRVRASAVHPRRAG</sequence>
<dbReference type="Gene3D" id="3.40.366.10">
    <property type="entry name" value="Malonyl-Coenzyme A Acyl Carrier Protein, domain 2"/>
    <property type="match status" value="1"/>
</dbReference>
<dbReference type="InterPro" id="IPR042099">
    <property type="entry name" value="ANL_N_sf"/>
</dbReference>
<dbReference type="InterPro" id="IPR016039">
    <property type="entry name" value="Thiolase-like"/>
</dbReference>
<evidence type="ECO:0000256" key="3">
    <source>
        <dbReference type="ARBA" id="ARBA00022553"/>
    </source>
</evidence>
<dbReference type="SUPFAM" id="SSF52777">
    <property type="entry name" value="CoA-dependent acyltransferases"/>
    <property type="match status" value="4"/>
</dbReference>
<dbReference type="SUPFAM" id="SSF52151">
    <property type="entry name" value="FabD/lysophospholipase-like"/>
    <property type="match status" value="1"/>
</dbReference>
<proteinExistence type="inferred from homology"/>
<dbReference type="InterPro" id="IPR006162">
    <property type="entry name" value="Ppantetheine_attach_site"/>
</dbReference>
<dbReference type="InterPro" id="IPR001242">
    <property type="entry name" value="Condensation_dom"/>
</dbReference>
<accession>A0ABU4VD81</accession>
<dbReference type="Gene3D" id="3.40.47.10">
    <property type="match status" value="1"/>
</dbReference>
<keyword evidence="9" id="KW-1185">Reference proteome</keyword>
<name>A0ABU4VD81_9PSEU</name>
<evidence type="ECO:0000259" key="7">
    <source>
        <dbReference type="PROSITE" id="PS52004"/>
    </source>
</evidence>
<dbReference type="Pfam" id="PF02801">
    <property type="entry name" value="Ketoacyl-synt_C"/>
    <property type="match status" value="1"/>
</dbReference>
<dbReference type="InterPro" id="IPR025110">
    <property type="entry name" value="AMP-bd_C"/>
</dbReference>
<dbReference type="InterPro" id="IPR045851">
    <property type="entry name" value="AMP-bd_C_sf"/>
</dbReference>
<dbReference type="InterPro" id="IPR014043">
    <property type="entry name" value="Acyl_transferase_dom"/>
</dbReference>
<dbReference type="SUPFAM" id="SSF55048">
    <property type="entry name" value="Probable ACP-binding domain of malonyl-CoA ACP transacylase"/>
    <property type="match status" value="1"/>
</dbReference>
<dbReference type="Gene3D" id="3.30.70.3290">
    <property type="match status" value="1"/>
</dbReference>
<comment type="similarity">
    <text evidence="5">In the C-terminal section; belongs to the NRP synthetase family.</text>
</comment>
<dbReference type="Gene3D" id="1.10.1200.10">
    <property type="entry name" value="ACP-like"/>
    <property type="match status" value="3"/>
</dbReference>
<evidence type="ECO:0000256" key="5">
    <source>
        <dbReference type="ARBA" id="ARBA00029443"/>
    </source>
</evidence>
<dbReference type="Pfam" id="PF00109">
    <property type="entry name" value="ketoacyl-synt"/>
    <property type="match status" value="1"/>
</dbReference>
<dbReference type="InterPro" id="IPR001227">
    <property type="entry name" value="Ac_transferase_dom_sf"/>
</dbReference>
<dbReference type="InterPro" id="IPR024011">
    <property type="entry name" value="Biosynth_lucif-like_mOase_dom"/>
</dbReference>
<dbReference type="PROSITE" id="PS52004">
    <property type="entry name" value="KS3_2"/>
    <property type="match status" value="1"/>
</dbReference>
<dbReference type="InterPro" id="IPR014031">
    <property type="entry name" value="Ketoacyl_synth_C"/>
</dbReference>
<feature type="domain" description="Carrier" evidence="6">
    <location>
        <begin position="2713"/>
        <end position="2788"/>
    </location>
</feature>
<dbReference type="InterPro" id="IPR036661">
    <property type="entry name" value="Luciferase-like_sf"/>
</dbReference>
<protein>
    <submittedName>
        <fullName evidence="8">Amino acid adenylation domain-containing protein</fullName>
    </submittedName>
</protein>
<dbReference type="PROSITE" id="PS00012">
    <property type="entry name" value="PHOSPHOPANTETHEINE"/>
    <property type="match status" value="2"/>
</dbReference>
<organism evidence="8 9">
    <name type="scientific">Lentzea sokolovensis</name>
    <dbReference type="NCBI Taxonomy" id="3095429"/>
    <lineage>
        <taxon>Bacteria</taxon>
        <taxon>Bacillati</taxon>
        <taxon>Actinomycetota</taxon>
        <taxon>Actinomycetes</taxon>
        <taxon>Pseudonocardiales</taxon>
        <taxon>Pseudonocardiaceae</taxon>
        <taxon>Lentzea</taxon>
    </lineage>
</organism>
<dbReference type="NCBIfam" id="TIGR01733">
    <property type="entry name" value="AA-adenyl-dom"/>
    <property type="match status" value="1"/>
</dbReference>
<dbReference type="InterPro" id="IPR020845">
    <property type="entry name" value="AMP-binding_CS"/>
</dbReference>
<reference evidence="8 9" key="1">
    <citation type="submission" date="2023-11" db="EMBL/GenBank/DDBJ databases">
        <title>Lentzea sokolovensis, sp. nov., Lentzea kristufkii, sp. nov., and Lentzea miocenensis, sp. nov., rare actinobacteria from Sokolov Coal Basin, Miocene lacustrine sediment, Czech Republic.</title>
        <authorList>
            <person name="Lara A."/>
            <person name="Kotroba L."/>
            <person name="Nouioui I."/>
            <person name="Neumann-Schaal M."/>
            <person name="Mast Y."/>
            <person name="Chronakova A."/>
        </authorList>
    </citation>
    <scope>NUCLEOTIDE SEQUENCE [LARGE SCALE GENOMIC DNA]</scope>
    <source>
        <strain evidence="8 9">BCCO 10_0061</strain>
    </source>
</reference>
<dbReference type="Gene3D" id="3.20.20.30">
    <property type="entry name" value="Luciferase-like domain"/>
    <property type="match status" value="1"/>
</dbReference>
<feature type="domain" description="Carrier" evidence="6">
    <location>
        <begin position="475"/>
        <end position="550"/>
    </location>
</feature>
<dbReference type="NCBIfam" id="TIGR04020">
    <property type="entry name" value="seco_metab_LLM"/>
    <property type="match status" value="1"/>
</dbReference>
<dbReference type="Gene3D" id="3.30.559.10">
    <property type="entry name" value="Chloramphenicol acetyltransferase-like domain"/>
    <property type="match status" value="2"/>
</dbReference>
<dbReference type="Gene3D" id="3.30.300.30">
    <property type="match status" value="2"/>
</dbReference>
<dbReference type="InterPro" id="IPR000873">
    <property type="entry name" value="AMP-dep_synth/lig_dom"/>
</dbReference>
<dbReference type="InterPro" id="IPR010071">
    <property type="entry name" value="AA_adenyl_dom"/>
</dbReference>
<dbReference type="InterPro" id="IPR016035">
    <property type="entry name" value="Acyl_Trfase/lysoPLipase"/>
</dbReference>
<dbReference type="InterPro" id="IPR011251">
    <property type="entry name" value="Luciferase-like_dom"/>
</dbReference>
<dbReference type="Pfam" id="PF00668">
    <property type="entry name" value="Condensation"/>
    <property type="match status" value="2"/>
</dbReference>
<dbReference type="SUPFAM" id="SSF56801">
    <property type="entry name" value="Acetyl-CoA synthetase-like"/>
    <property type="match status" value="2"/>
</dbReference>
<dbReference type="Gene3D" id="3.40.50.12780">
    <property type="entry name" value="N-terminal domain of ligase-like"/>
    <property type="match status" value="3"/>
</dbReference>
<keyword evidence="4" id="KW-0808">Transferase</keyword>
<keyword evidence="3" id="KW-0597">Phosphoprotein</keyword>
<dbReference type="InterPro" id="IPR009081">
    <property type="entry name" value="PP-bd_ACP"/>
</dbReference>
<dbReference type="Pfam" id="PF22621">
    <property type="entry name" value="CurL-like_PKS_C"/>
    <property type="match status" value="1"/>
</dbReference>
<evidence type="ECO:0000256" key="4">
    <source>
        <dbReference type="ARBA" id="ARBA00022679"/>
    </source>
</evidence>
<dbReference type="InterPro" id="IPR023213">
    <property type="entry name" value="CAT-like_dom_sf"/>
</dbReference>
<dbReference type="InterPro" id="IPR020806">
    <property type="entry name" value="PKS_PP-bd"/>
</dbReference>
<evidence type="ECO:0000259" key="6">
    <source>
        <dbReference type="PROSITE" id="PS50075"/>
    </source>
</evidence>
<dbReference type="CDD" id="cd19531">
    <property type="entry name" value="LCL_NRPS-like"/>
    <property type="match status" value="1"/>
</dbReference>
<dbReference type="PANTHER" id="PTHR45527:SF1">
    <property type="entry name" value="FATTY ACID SYNTHASE"/>
    <property type="match status" value="1"/>
</dbReference>
<dbReference type="PROSITE" id="PS00455">
    <property type="entry name" value="AMP_BINDING"/>
    <property type="match status" value="1"/>
</dbReference>
<dbReference type="SUPFAM" id="SSF47336">
    <property type="entry name" value="ACP-like"/>
    <property type="match status" value="3"/>
</dbReference>
<gene>
    <name evidence="8" type="ORF">SK854_42505</name>
</gene>
<dbReference type="SMART" id="SM00825">
    <property type="entry name" value="PKS_KS"/>
    <property type="match status" value="1"/>
</dbReference>
<dbReference type="SMART" id="SM00827">
    <property type="entry name" value="PKS_AT"/>
    <property type="match status" value="1"/>
</dbReference>
<evidence type="ECO:0000256" key="1">
    <source>
        <dbReference type="ARBA" id="ARBA00001957"/>
    </source>
</evidence>
<dbReference type="InterPro" id="IPR018201">
    <property type="entry name" value="Ketoacyl_synth_AS"/>
</dbReference>
<dbReference type="SUPFAM" id="SSF51679">
    <property type="entry name" value="Bacterial luciferase-like"/>
    <property type="match status" value="1"/>
</dbReference>
<dbReference type="RefSeq" id="WP_319980819.1">
    <property type="nucleotide sequence ID" value="NZ_JAXAVU010000016.1"/>
</dbReference>
<comment type="cofactor">
    <cofactor evidence="1">
        <name>pantetheine 4'-phosphate</name>
        <dbReference type="ChEBI" id="CHEBI:47942"/>
    </cofactor>
</comment>
<comment type="caution">
    <text evidence="8">The sequence shown here is derived from an EMBL/GenBank/DDBJ whole genome shotgun (WGS) entry which is preliminary data.</text>
</comment>
<dbReference type="Pfam" id="PF00698">
    <property type="entry name" value="Acyl_transf_1"/>
    <property type="match status" value="1"/>
</dbReference>
<dbReference type="SUPFAM" id="SSF53901">
    <property type="entry name" value="Thiolase-like"/>
    <property type="match status" value="1"/>
</dbReference>
<keyword evidence="2" id="KW-0596">Phosphopantetheine</keyword>
<dbReference type="EMBL" id="JAXAVU010000016">
    <property type="protein sequence ID" value="MDX8148850.1"/>
    <property type="molecule type" value="Genomic_DNA"/>
</dbReference>
<dbReference type="InterPro" id="IPR014030">
    <property type="entry name" value="Ketoacyl_synth_N"/>
</dbReference>
<dbReference type="PANTHER" id="PTHR45527">
    <property type="entry name" value="NONRIBOSOMAL PEPTIDE SYNTHETASE"/>
    <property type="match status" value="1"/>
</dbReference>
<feature type="domain" description="Carrier" evidence="6">
    <location>
        <begin position="1367"/>
        <end position="1444"/>
    </location>
</feature>
<dbReference type="InterPro" id="IPR020841">
    <property type="entry name" value="PKS_Beta-ketoAc_synthase_dom"/>
</dbReference>
<dbReference type="PROSITE" id="PS00606">
    <property type="entry name" value="KS3_1"/>
    <property type="match status" value="1"/>
</dbReference>
<dbReference type="Gene3D" id="3.30.559.30">
    <property type="entry name" value="Nonribosomal peptide synthetase, condensation domain"/>
    <property type="match status" value="2"/>
</dbReference>
<dbReference type="Pfam" id="PF00550">
    <property type="entry name" value="PP-binding"/>
    <property type="match status" value="3"/>
</dbReference>
<evidence type="ECO:0000256" key="2">
    <source>
        <dbReference type="ARBA" id="ARBA00022450"/>
    </source>
</evidence>
<dbReference type="InterPro" id="IPR016036">
    <property type="entry name" value="Malonyl_transacylase_ACP-bd"/>
</dbReference>
<dbReference type="SMART" id="SM01294">
    <property type="entry name" value="PKS_PP_betabranch"/>
    <property type="match status" value="1"/>
</dbReference>
<dbReference type="PROSITE" id="PS50075">
    <property type="entry name" value="CARRIER"/>
    <property type="match status" value="3"/>
</dbReference>
<dbReference type="CDD" id="cd00833">
    <property type="entry name" value="PKS"/>
    <property type="match status" value="1"/>
</dbReference>
<dbReference type="InterPro" id="IPR036736">
    <property type="entry name" value="ACP-like_sf"/>
</dbReference>
<dbReference type="SMART" id="SM00823">
    <property type="entry name" value="PKS_PP"/>
    <property type="match status" value="3"/>
</dbReference>
<evidence type="ECO:0000313" key="8">
    <source>
        <dbReference type="EMBL" id="MDX8148850.1"/>
    </source>
</evidence>
<dbReference type="Pfam" id="PF00296">
    <property type="entry name" value="Bac_luciferase"/>
    <property type="match status" value="1"/>
</dbReference>
<feature type="domain" description="Ketosynthase family 3 (KS3)" evidence="7">
    <location>
        <begin position="562"/>
        <end position="963"/>
    </location>
</feature>
<evidence type="ECO:0000313" key="9">
    <source>
        <dbReference type="Proteomes" id="UP001285352"/>
    </source>
</evidence>
<dbReference type="Proteomes" id="UP001285352">
    <property type="component" value="Unassembled WGS sequence"/>
</dbReference>
<dbReference type="CDD" id="cd05930">
    <property type="entry name" value="A_NRPS"/>
    <property type="match status" value="1"/>
</dbReference>
<dbReference type="Pfam" id="PF00501">
    <property type="entry name" value="AMP-binding"/>
    <property type="match status" value="2"/>
</dbReference>